<name>A0ABD0M0M7_9CAEN</name>
<organism evidence="1 2">
    <name type="scientific">Batillaria attramentaria</name>
    <dbReference type="NCBI Taxonomy" id="370345"/>
    <lineage>
        <taxon>Eukaryota</taxon>
        <taxon>Metazoa</taxon>
        <taxon>Spiralia</taxon>
        <taxon>Lophotrochozoa</taxon>
        <taxon>Mollusca</taxon>
        <taxon>Gastropoda</taxon>
        <taxon>Caenogastropoda</taxon>
        <taxon>Sorbeoconcha</taxon>
        <taxon>Cerithioidea</taxon>
        <taxon>Batillariidae</taxon>
        <taxon>Batillaria</taxon>
    </lineage>
</organism>
<reference evidence="1 2" key="1">
    <citation type="journal article" date="2023" name="Sci. Data">
        <title>Genome assembly of the Korean intertidal mud-creeper Batillaria attramentaria.</title>
        <authorList>
            <person name="Patra A.K."/>
            <person name="Ho P.T."/>
            <person name="Jun S."/>
            <person name="Lee S.J."/>
            <person name="Kim Y."/>
            <person name="Won Y.J."/>
        </authorList>
    </citation>
    <scope>NUCLEOTIDE SEQUENCE [LARGE SCALE GENOMIC DNA]</scope>
    <source>
        <strain evidence="1">Wonlab-2016</strain>
    </source>
</reference>
<sequence length="70" mass="7801">MVSDTLGSHGHSFSLSVFSYHRHFEEDCLRLTLAILAGRGSLSLDALLNQRPLVVTTYFGTISLMEEIVF</sequence>
<dbReference type="AlphaFoldDB" id="A0ABD0M0M7"/>
<dbReference type="Proteomes" id="UP001519460">
    <property type="component" value="Unassembled WGS sequence"/>
</dbReference>
<evidence type="ECO:0000313" key="2">
    <source>
        <dbReference type="Proteomes" id="UP001519460"/>
    </source>
</evidence>
<evidence type="ECO:0000313" key="1">
    <source>
        <dbReference type="EMBL" id="KAK7505345.1"/>
    </source>
</evidence>
<feature type="non-terminal residue" evidence="1">
    <location>
        <position position="70"/>
    </location>
</feature>
<proteinExistence type="predicted"/>
<keyword evidence="2" id="KW-1185">Reference proteome</keyword>
<dbReference type="EMBL" id="JACVVK020000011">
    <property type="protein sequence ID" value="KAK7505345.1"/>
    <property type="molecule type" value="Genomic_DNA"/>
</dbReference>
<gene>
    <name evidence="1" type="ORF">BaRGS_00003507</name>
</gene>
<accession>A0ABD0M0M7</accession>
<protein>
    <submittedName>
        <fullName evidence="1">Uncharacterized protein</fullName>
    </submittedName>
</protein>
<comment type="caution">
    <text evidence="1">The sequence shown here is derived from an EMBL/GenBank/DDBJ whole genome shotgun (WGS) entry which is preliminary data.</text>
</comment>